<gene>
    <name evidence="2" type="primary">PARPA_06321.1 scaffold 21420</name>
</gene>
<reference evidence="2 3" key="1">
    <citation type="submission" date="2014-09" db="EMBL/GenBank/DDBJ databases">
        <authorList>
            <person name="Ellenberger Sabrina"/>
        </authorList>
    </citation>
    <scope>NUCLEOTIDE SEQUENCE [LARGE SCALE GENOMIC DNA]</scope>
    <source>
        <strain evidence="2 3">CBS 412.66</strain>
    </source>
</reference>
<dbReference type="EMBL" id="LN727632">
    <property type="protein sequence ID" value="CEP12384.1"/>
    <property type="molecule type" value="Genomic_DNA"/>
</dbReference>
<organism evidence="2 3">
    <name type="scientific">Parasitella parasitica</name>
    <dbReference type="NCBI Taxonomy" id="35722"/>
    <lineage>
        <taxon>Eukaryota</taxon>
        <taxon>Fungi</taxon>
        <taxon>Fungi incertae sedis</taxon>
        <taxon>Mucoromycota</taxon>
        <taxon>Mucoromycotina</taxon>
        <taxon>Mucoromycetes</taxon>
        <taxon>Mucorales</taxon>
        <taxon>Mucorineae</taxon>
        <taxon>Mucoraceae</taxon>
        <taxon>Parasitella</taxon>
    </lineage>
</organism>
<proteinExistence type="predicted"/>
<dbReference type="Proteomes" id="UP000054107">
    <property type="component" value="Unassembled WGS sequence"/>
</dbReference>
<dbReference type="AlphaFoldDB" id="A0A0B7NBM8"/>
<name>A0A0B7NBM8_9FUNG</name>
<accession>A0A0B7NBM8</accession>
<sequence>MRDADVSRHDSFSEDDHLTKDETDKENTGVPRRRITQFVNIVRSAMFSKQYVTEAYLQDQDEQITAQEFTTIINISSFIRPYIPSRKRIISVLILSSLSSWPTKLYGSIGHFKLSHKSAEAEDKSSHHADDDQLQITAFRGLKKVWRAKFEHQQKLLVLQRVQKTKLQKRELMVAVRDTKEHTQSLKQEIRAYGKLLVDYMKDLIPFKHFVVGSKECRGSVQEYRMDEDVGWQTAVFSGTHNGIMKITEIVFQIFDDVKDVEDSDDLDRDDADVPKTHSNLPRALTLAPKQIYQETGLATVTNSLNRRKRTTAEELRVIEIEETLVLNGQ</sequence>
<evidence type="ECO:0000313" key="3">
    <source>
        <dbReference type="Proteomes" id="UP000054107"/>
    </source>
</evidence>
<evidence type="ECO:0000256" key="1">
    <source>
        <dbReference type="SAM" id="MobiDB-lite"/>
    </source>
</evidence>
<feature type="compositionally biased region" description="Basic and acidic residues" evidence="1">
    <location>
        <begin position="1"/>
        <end position="27"/>
    </location>
</feature>
<protein>
    <submittedName>
        <fullName evidence="2">Uncharacterized protein</fullName>
    </submittedName>
</protein>
<evidence type="ECO:0000313" key="2">
    <source>
        <dbReference type="EMBL" id="CEP12384.1"/>
    </source>
</evidence>
<keyword evidence="3" id="KW-1185">Reference proteome</keyword>
<feature type="region of interest" description="Disordered" evidence="1">
    <location>
        <begin position="1"/>
        <end position="30"/>
    </location>
</feature>